<comment type="similarity">
    <text evidence="1">Belongs to the SorC transcriptional regulatory family.</text>
</comment>
<accession>U5T6M9</accession>
<proteinExistence type="inferred from homology"/>
<dbReference type="AlphaFoldDB" id="U5T6M9"/>
<dbReference type="GO" id="GO:0030246">
    <property type="term" value="F:carbohydrate binding"/>
    <property type="evidence" value="ECO:0007669"/>
    <property type="project" value="InterPro"/>
</dbReference>
<evidence type="ECO:0000313" key="6">
    <source>
        <dbReference type="EMBL" id="AGY91862.1"/>
    </source>
</evidence>
<evidence type="ECO:0000256" key="1">
    <source>
        <dbReference type="ARBA" id="ARBA00010466"/>
    </source>
</evidence>
<dbReference type="EMBL" id="CP005990">
    <property type="protein sequence ID" value="AGY91862.1"/>
    <property type="molecule type" value="Genomic_DNA"/>
</dbReference>
<dbReference type="InterPro" id="IPR051054">
    <property type="entry name" value="SorC_transcr_regulators"/>
</dbReference>
<dbReference type="PATRIC" id="fig|1335757.3.peg.858"/>
<organism evidence="6 7">
    <name type="scientific">Spiribacter curvatus</name>
    <dbReference type="NCBI Taxonomy" id="1335757"/>
    <lineage>
        <taxon>Bacteria</taxon>
        <taxon>Pseudomonadati</taxon>
        <taxon>Pseudomonadota</taxon>
        <taxon>Gammaproteobacteria</taxon>
        <taxon>Chromatiales</taxon>
        <taxon>Ectothiorhodospiraceae</taxon>
        <taxon>Spiribacter</taxon>
    </lineage>
</organism>
<evidence type="ECO:0000256" key="3">
    <source>
        <dbReference type="ARBA" id="ARBA00023125"/>
    </source>
</evidence>
<sequence>MIGLGHGRTLAAVVNELAQRTASNVRFVSLLGGLTRHYAANPHDVMHRIAQRTDAPAHVMPVPFCANSPDDRSVLLSQHGVSEVFAMAQTAPIKLVGIGTVDDDAQLLRAGMIEDADLAEIIDAGAVGELLGHFFDVHGGRIATALDGRTLAVSLAECGDDQLVAIAGGIDKTESIAAVLQSGSLTGLIIDESTAREVLQRGDAR</sequence>
<keyword evidence="3" id="KW-0238">DNA-binding</keyword>
<dbReference type="STRING" id="1335757.SPICUR_04410"/>
<keyword evidence="2" id="KW-0805">Transcription regulation</keyword>
<dbReference type="eggNOG" id="COG2390">
    <property type="taxonomic scope" value="Bacteria"/>
</dbReference>
<dbReference type="Proteomes" id="UP000017640">
    <property type="component" value="Chromosome"/>
</dbReference>
<protein>
    <recommendedName>
        <fullName evidence="5">Sugar-binding domain-containing protein</fullName>
    </recommendedName>
</protein>
<dbReference type="PANTHER" id="PTHR34294:SF1">
    <property type="entry name" value="TRANSCRIPTIONAL REGULATOR LSRR"/>
    <property type="match status" value="1"/>
</dbReference>
<evidence type="ECO:0000313" key="7">
    <source>
        <dbReference type="Proteomes" id="UP000017640"/>
    </source>
</evidence>
<keyword evidence="7" id="KW-1185">Reference proteome</keyword>
<keyword evidence="4" id="KW-0804">Transcription</keyword>
<name>U5T6M9_9GAMM</name>
<dbReference type="GO" id="GO:0003677">
    <property type="term" value="F:DNA binding"/>
    <property type="evidence" value="ECO:0007669"/>
    <property type="project" value="UniProtKB-KW"/>
</dbReference>
<dbReference type="KEGG" id="spiu:SPICUR_04410"/>
<dbReference type="Pfam" id="PF04198">
    <property type="entry name" value="Sugar-bind"/>
    <property type="match status" value="1"/>
</dbReference>
<dbReference type="PANTHER" id="PTHR34294">
    <property type="entry name" value="TRANSCRIPTIONAL REGULATOR-RELATED"/>
    <property type="match status" value="1"/>
</dbReference>
<dbReference type="InterPro" id="IPR037171">
    <property type="entry name" value="NagB/RpiA_transferase-like"/>
</dbReference>
<evidence type="ECO:0000256" key="2">
    <source>
        <dbReference type="ARBA" id="ARBA00023015"/>
    </source>
</evidence>
<dbReference type="InterPro" id="IPR007324">
    <property type="entry name" value="Sugar-bd_dom_put"/>
</dbReference>
<gene>
    <name evidence="6" type="ORF">SPICUR_04410</name>
</gene>
<evidence type="ECO:0000256" key="4">
    <source>
        <dbReference type="ARBA" id="ARBA00023163"/>
    </source>
</evidence>
<dbReference type="SUPFAM" id="SSF100950">
    <property type="entry name" value="NagB/RpiA/CoA transferase-like"/>
    <property type="match status" value="1"/>
</dbReference>
<dbReference type="HOGENOM" id="CLU_054506_3_1_6"/>
<reference evidence="6 7" key="1">
    <citation type="journal article" date="2013" name="BMC Genomics">
        <title>Genomes of "Spiribacter", a streamlined, successful halophilic bacterium.</title>
        <authorList>
            <person name="Lopez-Perez M."/>
            <person name="Ghai R."/>
            <person name="Leon M.J."/>
            <person name="Rodriguez-Olmos A."/>
            <person name="Copa-Patino J.L."/>
            <person name="Soliveri J."/>
            <person name="Sanchez-Porro C."/>
            <person name="Ventosa A."/>
            <person name="Rodriguez-Valera F."/>
        </authorList>
    </citation>
    <scope>NUCLEOTIDE SEQUENCE [LARGE SCALE GENOMIC DNA]</scope>
    <source>
        <strain evidence="6 7">UAH-SP71</strain>
    </source>
</reference>
<evidence type="ECO:0000259" key="5">
    <source>
        <dbReference type="Pfam" id="PF04198"/>
    </source>
</evidence>
<feature type="domain" description="Sugar-binding" evidence="5">
    <location>
        <begin position="1"/>
        <end position="199"/>
    </location>
</feature>
<dbReference type="Gene3D" id="3.40.50.1360">
    <property type="match status" value="1"/>
</dbReference>